<gene>
    <name evidence="1" type="ORF">SDC9_134920</name>
</gene>
<proteinExistence type="predicted"/>
<organism evidence="1">
    <name type="scientific">bioreactor metagenome</name>
    <dbReference type="NCBI Taxonomy" id="1076179"/>
    <lineage>
        <taxon>unclassified sequences</taxon>
        <taxon>metagenomes</taxon>
        <taxon>ecological metagenomes</taxon>
    </lineage>
</organism>
<name>A0A645DED1_9ZZZZ</name>
<dbReference type="AlphaFoldDB" id="A0A645DED1"/>
<accession>A0A645DED1</accession>
<reference evidence="1" key="1">
    <citation type="submission" date="2019-08" db="EMBL/GenBank/DDBJ databases">
        <authorList>
            <person name="Kucharzyk K."/>
            <person name="Murdoch R.W."/>
            <person name="Higgins S."/>
            <person name="Loffler F."/>
        </authorList>
    </citation>
    <scope>NUCLEOTIDE SEQUENCE</scope>
</reference>
<dbReference type="EMBL" id="VSSQ01035568">
    <property type="protein sequence ID" value="MPM87820.1"/>
    <property type="molecule type" value="Genomic_DNA"/>
</dbReference>
<evidence type="ECO:0000313" key="1">
    <source>
        <dbReference type="EMBL" id="MPM87820.1"/>
    </source>
</evidence>
<sequence length="205" mass="22377">MLRRLAVQRRTVVHELLAVCVIGLVLRAEMVRRQIAKDVFTGGQHTVLISHGLPPLRVPPENLGVGPSIDPVHVVHAPGGDVGIGVRAASSVDVQRVVAQSQFYVIGTAGADTAQHPDAFPLQRLIERHHAGNAALRGDLVDDIRQRGSQLGLGGLQIVQHHRHGPQILIFRLHGKPCQRIRAGGNIGLWLLRDRRRVVGGRRGW</sequence>
<protein>
    <submittedName>
        <fullName evidence="1">Uncharacterized protein</fullName>
    </submittedName>
</protein>
<comment type="caution">
    <text evidence="1">The sequence shown here is derived from an EMBL/GenBank/DDBJ whole genome shotgun (WGS) entry which is preliminary data.</text>
</comment>